<sequence>MPKHNSTATSGAQAKRAYRKPEILAETRGGEKRPADHLPLTREIESAALHLSGLINAGCPLNDDLRALKRVLLGAADMARALESRAIASAPEASSQGDSADGTRRELIYLAAPYSHPDPWVRQDRAGRITEAAARLIADGWAVFSPISHGVLLVEAGTYYGLALDDSAAAWERVNDAMLAAADRVMVLNLEGLFDSVGVRREVALAARLGKRVDLLSMGNTVLWREPVDPMLWSDEEGRL</sequence>
<protein>
    <submittedName>
        <fullName evidence="3">DUF1937 family protein</fullName>
    </submittedName>
</protein>
<evidence type="ECO:0000313" key="3">
    <source>
        <dbReference type="EMBL" id="HJA08922.1"/>
    </source>
</evidence>
<accession>A0A9D2HEG9</accession>
<proteinExistence type="predicted"/>
<organism evidence="3 4">
    <name type="scientific">Candidatus Mailhella merdigallinarum</name>
    <dbReference type="NCBI Taxonomy" id="2838658"/>
    <lineage>
        <taxon>Bacteria</taxon>
        <taxon>Pseudomonadati</taxon>
        <taxon>Thermodesulfobacteriota</taxon>
        <taxon>Desulfovibrionia</taxon>
        <taxon>Desulfovibrionales</taxon>
        <taxon>Desulfovibrionaceae</taxon>
        <taxon>Mailhella</taxon>
    </lineage>
</organism>
<dbReference type="AlphaFoldDB" id="A0A9D2HEG9"/>
<dbReference type="InterPro" id="IPR015235">
    <property type="entry name" value="DUF1937"/>
</dbReference>
<feature type="compositionally biased region" description="Basic and acidic residues" evidence="1">
    <location>
        <begin position="19"/>
        <end position="35"/>
    </location>
</feature>
<feature type="region of interest" description="Disordered" evidence="1">
    <location>
        <begin position="1"/>
        <end position="35"/>
    </location>
</feature>
<gene>
    <name evidence="3" type="ORF">H9962_07010</name>
</gene>
<feature type="domain" description="DUF1937" evidence="2">
    <location>
        <begin position="108"/>
        <end position="217"/>
    </location>
</feature>
<evidence type="ECO:0000259" key="2">
    <source>
        <dbReference type="Pfam" id="PF09152"/>
    </source>
</evidence>
<evidence type="ECO:0000256" key="1">
    <source>
        <dbReference type="SAM" id="MobiDB-lite"/>
    </source>
</evidence>
<dbReference type="Gene3D" id="3.40.50.10400">
    <property type="entry name" value="Hypothetical protein PA1492"/>
    <property type="match status" value="1"/>
</dbReference>
<reference evidence="3" key="1">
    <citation type="journal article" date="2021" name="PeerJ">
        <title>Extensive microbial diversity within the chicken gut microbiome revealed by metagenomics and culture.</title>
        <authorList>
            <person name="Gilroy R."/>
            <person name="Ravi A."/>
            <person name="Getino M."/>
            <person name="Pursley I."/>
            <person name="Horton D.L."/>
            <person name="Alikhan N.F."/>
            <person name="Baker D."/>
            <person name="Gharbi K."/>
            <person name="Hall N."/>
            <person name="Watson M."/>
            <person name="Adriaenssens E.M."/>
            <person name="Foster-Nyarko E."/>
            <person name="Jarju S."/>
            <person name="Secka A."/>
            <person name="Antonio M."/>
            <person name="Oren A."/>
            <person name="Chaudhuri R.R."/>
            <person name="La Ragione R."/>
            <person name="Hildebrand F."/>
            <person name="Pallen M.J."/>
        </authorList>
    </citation>
    <scope>NUCLEOTIDE SEQUENCE</scope>
    <source>
        <strain evidence="3">CHK186-16707</strain>
    </source>
</reference>
<name>A0A9D2HEG9_9BACT</name>
<evidence type="ECO:0000313" key="4">
    <source>
        <dbReference type="Proteomes" id="UP000824225"/>
    </source>
</evidence>
<dbReference type="Pfam" id="PF09152">
    <property type="entry name" value="DUF1937"/>
    <property type="match status" value="1"/>
</dbReference>
<reference evidence="3" key="2">
    <citation type="submission" date="2021-04" db="EMBL/GenBank/DDBJ databases">
        <authorList>
            <person name="Gilroy R."/>
        </authorList>
    </citation>
    <scope>NUCLEOTIDE SEQUENCE</scope>
    <source>
        <strain evidence="3">CHK186-16707</strain>
    </source>
</reference>
<dbReference type="Proteomes" id="UP000824225">
    <property type="component" value="Unassembled WGS sequence"/>
</dbReference>
<comment type="caution">
    <text evidence="3">The sequence shown here is derived from an EMBL/GenBank/DDBJ whole genome shotgun (WGS) entry which is preliminary data.</text>
</comment>
<feature type="compositionally biased region" description="Polar residues" evidence="1">
    <location>
        <begin position="1"/>
        <end position="12"/>
    </location>
</feature>
<dbReference type="EMBL" id="DXAN01000023">
    <property type="protein sequence ID" value="HJA08922.1"/>
    <property type="molecule type" value="Genomic_DNA"/>
</dbReference>
<dbReference type="SUPFAM" id="SSF52309">
    <property type="entry name" value="N-(deoxy)ribosyltransferase-like"/>
    <property type="match status" value="1"/>
</dbReference>